<proteinExistence type="predicted"/>
<dbReference type="KEGG" id="mico:GDR74_11895"/>
<evidence type="ECO:0000313" key="2">
    <source>
        <dbReference type="Proteomes" id="UP000325614"/>
    </source>
</evidence>
<accession>A0A5P9JVN1</accession>
<keyword evidence="2" id="KW-1185">Reference proteome</keyword>
<dbReference type="AlphaFoldDB" id="A0A5P9JVN1"/>
<evidence type="ECO:0000313" key="1">
    <source>
        <dbReference type="EMBL" id="QFU16872.1"/>
    </source>
</evidence>
<dbReference type="Gene3D" id="3.40.50.300">
    <property type="entry name" value="P-loop containing nucleotide triphosphate hydrolases"/>
    <property type="match status" value="1"/>
</dbReference>
<dbReference type="SUPFAM" id="SSF52540">
    <property type="entry name" value="P-loop containing nucleoside triphosphate hydrolases"/>
    <property type="match status" value="1"/>
</dbReference>
<dbReference type="Proteomes" id="UP000325614">
    <property type="component" value="Chromosome"/>
</dbReference>
<dbReference type="InterPro" id="IPR027417">
    <property type="entry name" value="P-loop_NTPase"/>
</dbReference>
<dbReference type="Pfam" id="PF13245">
    <property type="entry name" value="AAA_19"/>
    <property type="match status" value="1"/>
</dbReference>
<sequence length="133" mass="14382">MREATGRSASTIAAFLNRAEAGEVVLGPESLVVVDESSMVDLPTFYRLLRHLPDGCRLLLVATRASFRPSDLALCCMIWCTCPGSPWSAWSGSIARPRPRSPWRPRSCGRAGCPTWVPGSTAPAPALSSLRVR</sequence>
<gene>
    <name evidence="1" type="ORF">GDR74_11895</name>
</gene>
<organism evidence="1 2">
    <name type="scientific">Microvirga thermotolerans</name>
    <dbReference type="NCBI Taxonomy" id="2651334"/>
    <lineage>
        <taxon>Bacteria</taxon>
        <taxon>Pseudomonadati</taxon>
        <taxon>Pseudomonadota</taxon>
        <taxon>Alphaproteobacteria</taxon>
        <taxon>Hyphomicrobiales</taxon>
        <taxon>Methylobacteriaceae</taxon>
        <taxon>Microvirga</taxon>
    </lineage>
</organism>
<name>A0A5P9JVN1_9HYPH</name>
<reference evidence="1 2" key="1">
    <citation type="submission" date="2019-10" db="EMBL/GenBank/DDBJ databases">
        <title>Isolation, Identification of Microvirga thermotolerans HR1, a novel thermophilic bacterium and Comparative Genomics of the genus Microvirga.</title>
        <authorList>
            <person name="Li J."/>
            <person name="Zhang W."/>
            <person name="Lin M."/>
            <person name="Wang J."/>
        </authorList>
    </citation>
    <scope>NUCLEOTIDE SEQUENCE [LARGE SCALE GENOMIC DNA]</scope>
    <source>
        <strain evidence="1 2">HR1</strain>
    </source>
</reference>
<dbReference type="EMBL" id="CP045423">
    <property type="protein sequence ID" value="QFU16872.1"/>
    <property type="molecule type" value="Genomic_DNA"/>
</dbReference>
<protein>
    <submittedName>
        <fullName evidence="1">AAA family ATPase</fullName>
    </submittedName>
</protein>